<dbReference type="HOGENOM" id="CLU_073042_0_0_5"/>
<dbReference type="AlphaFoldDB" id="F4QN45"/>
<proteinExistence type="predicted"/>
<dbReference type="OrthoDB" id="176168at2"/>
<keyword evidence="1" id="KW-0732">Signal</keyword>
<protein>
    <recommendedName>
        <fullName evidence="2">3-keto-alpha-glucoside-1,2-lyase/3-keto-2-hydroxy-glucal hydratase domain-containing protein</fullName>
    </recommendedName>
</protein>
<evidence type="ECO:0000313" key="4">
    <source>
        <dbReference type="Proteomes" id="UP000006512"/>
    </source>
</evidence>
<feature type="signal peptide" evidence="1">
    <location>
        <begin position="1"/>
        <end position="21"/>
    </location>
</feature>
<evidence type="ECO:0000259" key="2">
    <source>
        <dbReference type="Pfam" id="PF06439"/>
    </source>
</evidence>
<reference evidence="4" key="1">
    <citation type="submission" date="2011-03" db="EMBL/GenBank/DDBJ databases">
        <title>Draft genome sequence of Brevundimonas diminuta.</title>
        <authorList>
            <person name="Brown P.J.B."/>
            <person name="Buechlein A."/>
            <person name="Hemmerich C."/>
            <person name="Brun Y.V."/>
        </authorList>
    </citation>
    <scope>NUCLEOTIDE SEQUENCE [LARGE SCALE GENOMIC DNA]</scope>
    <source>
        <strain evidence="4">C19</strain>
    </source>
</reference>
<feature type="chain" id="PRO_5003316690" description="3-keto-alpha-glucoside-1,2-lyase/3-keto-2-hydroxy-glucal hydratase domain-containing protein" evidence="1">
    <location>
        <begin position="22"/>
        <end position="236"/>
    </location>
</feature>
<gene>
    <name evidence="3" type="ORF">ABI_30530</name>
</gene>
<dbReference type="InterPro" id="IPR010496">
    <property type="entry name" value="AL/BT2_dom"/>
</dbReference>
<name>F4QN45_9CAUL</name>
<evidence type="ECO:0000313" key="3">
    <source>
        <dbReference type="EMBL" id="EGF91636.1"/>
    </source>
</evidence>
<accession>F4QN45</accession>
<dbReference type="Pfam" id="PF06439">
    <property type="entry name" value="3keto-disac_hyd"/>
    <property type="match status" value="1"/>
</dbReference>
<organism evidence="3 4">
    <name type="scientific">Asticcacaulis biprosthecium C19</name>
    <dbReference type="NCBI Taxonomy" id="715226"/>
    <lineage>
        <taxon>Bacteria</taxon>
        <taxon>Pseudomonadati</taxon>
        <taxon>Pseudomonadota</taxon>
        <taxon>Alphaproteobacteria</taxon>
        <taxon>Caulobacterales</taxon>
        <taxon>Caulobacteraceae</taxon>
        <taxon>Asticcacaulis</taxon>
    </lineage>
</organism>
<feature type="domain" description="3-keto-alpha-glucoside-1,2-lyase/3-keto-2-hydroxy-glucal hydratase" evidence="2">
    <location>
        <begin position="40"/>
        <end position="234"/>
    </location>
</feature>
<dbReference type="EMBL" id="GL883078">
    <property type="protein sequence ID" value="EGF91636.1"/>
    <property type="molecule type" value="Genomic_DNA"/>
</dbReference>
<evidence type="ECO:0000256" key="1">
    <source>
        <dbReference type="SAM" id="SignalP"/>
    </source>
</evidence>
<sequence length="236" mass="25527">MNRRSLLLAATAVAVSSLPLAACAGTPKPNTLTEAEKTAGWELLFNGKDTSGWRRFKGGASGWVVEDGALALKAAGGGDIVTEQEFGDFELSIDWKISPKGNSGIMYFVRELPDTDRPYHTGPEAQVLDNAGHPDGKIPSHTAGALYDLIVPPSDASKPIGEWNTARIVVAKNHIEHWLNGVKVADTSYGDDAWKALIAKSKFAAMPHFAEVPTGRICLQDHGDPVWFRNIKIRKL</sequence>
<dbReference type="eggNOG" id="COG2133">
    <property type="taxonomic scope" value="Bacteria"/>
</dbReference>
<dbReference type="Gene3D" id="2.60.120.560">
    <property type="entry name" value="Exo-inulinase, domain 1"/>
    <property type="match status" value="1"/>
</dbReference>
<dbReference type="STRING" id="715226.ABI_30530"/>
<dbReference type="GO" id="GO:0016787">
    <property type="term" value="F:hydrolase activity"/>
    <property type="evidence" value="ECO:0007669"/>
    <property type="project" value="InterPro"/>
</dbReference>
<dbReference type="RefSeq" id="WP_006273838.1">
    <property type="nucleotide sequence ID" value="NZ_GL883078.1"/>
</dbReference>
<dbReference type="Proteomes" id="UP000006512">
    <property type="component" value="Unassembled WGS sequence"/>
</dbReference>
<keyword evidence="4" id="KW-1185">Reference proteome</keyword>